<gene>
    <name evidence="2" type="ORF">Bca52824_031102</name>
</gene>
<evidence type="ECO:0000313" key="3">
    <source>
        <dbReference type="Proteomes" id="UP000886595"/>
    </source>
</evidence>
<feature type="signal peptide" evidence="1">
    <location>
        <begin position="1"/>
        <end position="28"/>
    </location>
</feature>
<keyword evidence="3" id="KW-1185">Reference proteome</keyword>
<proteinExistence type="predicted"/>
<feature type="chain" id="PRO_5036464433" evidence="1">
    <location>
        <begin position="29"/>
        <end position="137"/>
    </location>
</feature>
<organism evidence="2 3">
    <name type="scientific">Brassica carinata</name>
    <name type="common">Ethiopian mustard</name>
    <name type="synonym">Abyssinian cabbage</name>
    <dbReference type="NCBI Taxonomy" id="52824"/>
    <lineage>
        <taxon>Eukaryota</taxon>
        <taxon>Viridiplantae</taxon>
        <taxon>Streptophyta</taxon>
        <taxon>Embryophyta</taxon>
        <taxon>Tracheophyta</taxon>
        <taxon>Spermatophyta</taxon>
        <taxon>Magnoliopsida</taxon>
        <taxon>eudicotyledons</taxon>
        <taxon>Gunneridae</taxon>
        <taxon>Pentapetalae</taxon>
        <taxon>rosids</taxon>
        <taxon>malvids</taxon>
        <taxon>Brassicales</taxon>
        <taxon>Brassicaceae</taxon>
        <taxon>Brassiceae</taxon>
        <taxon>Brassica</taxon>
    </lineage>
</organism>
<keyword evidence="1" id="KW-0732">Signal</keyword>
<accession>A0A8X7V7D7</accession>
<comment type="caution">
    <text evidence="2">The sequence shown here is derived from an EMBL/GenBank/DDBJ whole genome shotgun (WGS) entry which is preliminary data.</text>
</comment>
<evidence type="ECO:0000313" key="2">
    <source>
        <dbReference type="EMBL" id="KAG2302451.1"/>
    </source>
</evidence>
<reference evidence="2 3" key="1">
    <citation type="submission" date="2020-02" db="EMBL/GenBank/DDBJ databases">
        <authorList>
            <person name="Ma Q."/>
            <person name="Huang Y."/>
            <person name="Song X."/>
            <person name="Pei D."/>
        </authorList>
    </citation>
    <scope>NUCLEOTIDE SEQUENCE [LARGE SCALE GENOMIC DNA]</scope>
    <source>
        <strain evidence="2">Sxm20200214</strain>
        <tissue evidence="2">Leaf</tissue>
    </source>
</reference>
<name>A0A8X7V7D7_BRACI</name>
<protein>
    <submittedName>
        <fullName evidence="2">Uncharacterized protein</fullName>
    </submittedName>
</protein>
<dbReference type="Proteomes" id="UP000886595">
    <property type="component" value="Unassembled WGS sequence"/>
</dbReference>
<dbReference type="EMBL" id="JAAMPC010000007">
    <property type="protein sequence ID" value="KAG2302451.1"/>
    <property type="molecule type" value="Genomic_DNA"/>
</dbReference>
<sequence>MVYFRLIFLMIIVVAMISLQCCSLSADGKEIDERYWIQIGKLVGEDGGEKKTFTVLEKFIALLGLIKPSASRRRNFAASAPFSPWPRLRRLCFQTVVRWSLRRTLGSSGLPVWFHSCRGGDGLLAGGLLAGLAVAGD</sequence>
<evidence type="ECO:0000256" key="1">
    <source>
        <dbReference type="SAM" id="SignalP"/>
    </source>
</evidence>
<dbReference type="AlphaFoldDB" id="A0A8X7V7D7"/>